<evidence type="ECO:0000256" key="14">
    <source>
        <dbReference type="ARBA" id="ARBA00041418"/>
    </source>
</evidence>
<keyword evidence="3" id="KW-0328">Glycosyltransferase</keyword>
<evidence type="ECO:0000256" key="10">
    <source>
        <dbReference type="ARBA" id="ARBA00032370"/>
    </source>
</evidence>
<keyword evidence="8 18" id="KW-1133">Transmembrane helix</keyword>
<dbReference type="RefSeq" id="WP_092564739.1">
    <property type="nucleotide sequence ID" value="NZ_FNQV01000009.1"/>
</dbReference>
<keyword evidence="20" id="KW-1185">Reference proteome</keyword>
<comment type="catalytic activity">
    <reaction evidence="16">
        <text>[GlcNAc-(1-&gt;4)-Mur2Ac(oyl-L-Ala-gamma-D-Glu-L-Lys-D-Ala-D-Ala)](n)-di-trans,octa-cis-undecaprenyl diphosphate + beta-D-GlcNAc-(1-&gt;4)-Mur2Ac(oyl-L-Ala-gamma-D-Glu-L-Lys-D-Ala-D-Ala)-di-trans,octa-cis-undecaprenyl diphosphate = [GlcNAc-(1-&gt;4)-Mur2Ac(oyl-L-Ala-gamma-D-Glu-L-Lys-D-Ala-D-Ala)](n+1)-di-trans,octa-cis-undecaprenyl diphosphate + di-trans,octa-cis-undecaprenyl diphosphate + H(+)</text>
        <dbReference type="Rhea" id="RHEA:23708"/>
        <dbReference type="Rhea" id="RHEA-COMP:9602"/>
        <dbReference type="Rhea" id="RHEA-COMP:9603"/>
        <dbReference type="ChEBI" id="CHEBI:15378"/>
        <dbReference type="ChEBI" id="CHEBI:58405"/>
        <dbReference type="ChEBI" id="CHEBI:60033"/>
        <dbReference type="ChEBI" id="CHEBI:78435"/>
        <dbReference type="EC" id="2.4.99.28"/>
    </reaction>
</comment>
<keyword evidence="19" id="KW-0132">Cell division</keyword>
<comment type="similarity">
    <text evidence="12">Belongs to the SEDS family. FtsW subfamily.</text>
</comment>
<accession>A0A1H4B9Z5</accession>
<evidence type="ECO:0000256" key="16">
    <source>
        <dbReference type="ARBA" id="ARBA00049902"/>
    </source>
</evidence>
<evidence type="ECO:0000256" key="6">
    <source>
        <dbReference type="ARBA" id="ARBA00022960"/>
    </source>
</evidence>
<evidence type="ECO:0000256" key="3">
    <source>
        <dbReference type="ARBA" id="ARBA00022676"/>
    </source>
</evidence>
<evidence type="ECO:0000256" key="1">
    <source>
        <dbReference type="ARBA" id="ARBA00004141"/>
    </source>
</evidence>
<dbReference type="GO" id="GO:0009252">
    <property type="term" value="P:peptidoglycan biosynthetic process"/>
    <property type="evidence" value="ECO:0007669"/>
    <property type="project" value="UniProtKB-KW"/>
</dbReference>
<protein>
    <recommendedName>
        <fullName evidence="13">Probable peptidoglycan glycosyltransferase FtsW</fullName>
        <ecNumber evidence="15">2.4.99.28</ecNumber>
    </recommendedName>
    <alternativeName>
        <fullName evidence="14">Cell division protein FtsW</fullName>
    </alternativeName>
    <alternativeName>
        <fullName evidence="11">Cell wall polymerase</fullName>
    </alternativeName>
    <alternativeName>
        <fullName evidence="10">Peptidoglycan polymerase</fullName>
    </alternativeName>
</protein>
<sequence length="413" mass="43775">MPVTLTQETSKRSLTRTHPGALSYYLILGSAVVLLVFGITMVMSASTVTSIKEGRTPYNDATRQMGFAAAALIPAYVLSRLSIPTLRKIAPFALLGSWAIGALIFTPLAVGKGGNVAWIRIPGLPFAIQPSEFIKLTLALFLASILAAHLRHLENWRHLVVPLGAVGVSMVLVLGGHDLGTALVIAVMVAAMLVCARLPKKWLGVLAILALGAVVYMVIDNPTRMARIIQFLPGMEHATEGTSDALGYQPRHGRWALGTGGVFGVGLGASREKWAYLPEAHNDYIFAIIGEELGLVGTSLVLVLFAVLAWGIFRLYRVLTDDFSRLLAAGLGTWIIGQAFMNIFVVLGLAPVIGVPLPLISSGGSSLVSTIMAIGVLLALARTEPGASVALAQSTSAVRRSLSVIGRRARRSS</sequence>
<dbReference type="Proteomes" id="UP000199288">
    <property type="component" value="Unassembled WGS sequence"/>
</dbReference>
<evidence type="ECO:0000313" key="20">
    <source>
        <dbReference type="Proteomes" id="UP000199288"/>
    </source>
</evidence>
<dbReference type="GO" id="GO:0032153">
    <property type="term" value="C:cell division site"/>
    <property type="evidence" value="ECO:0007669"/>
    <property type="project" value="TreeGrafter"/>
</dbReference>
<feature type="transmembrane region" description="Helical" evidence="18">
    <location>
        <begin position="22"/>
        <end position="44"/>
    </location>
</feature>
<evidence type="ECO:0000313" key="19">
    <source>
        <dbReference type="EMBL" id="SEA44884.1"/>
    </source>
</evidence>
<evidence type="ECO:0000256" key="17">
    <source>
        <dbReference type="ARBA" id="ARBA00049966"/>
    </source>
</evidence>
<evidence type="ECO:0000256" key="15">
    <source>
        <dbReference type="ARBA" id="ARBA00044770"/>
    </source>
</evidence>
<keyword evidence="5 18" id="KW-0812">Transmembrane</keyword>
<keyword evidence="4" id="KW-0808">Transferase</keyword>
<dbReference type="InterPro" id="IPR001182">
    <property type="entry name" value="FtsW/RodA"/>
</dbReference>
<dbReference type="Pfam" id="PF01098">
    <property type="entry name" value="FTSW_RODA_SPOVE"/>
    <property type="match status" value="1"/>
</dbReference>
<feature type="transmembrane region" description="Helical" evidence="18">
    <location>
        <begin position="132"/>
        <end position="150"/>
    </location>
</feature>
<evidence type="ECO:0000256" key="9">
    <source>
        <dbReference type="ARBA" id="ARBA00023136"/>
    </source>
</evidence>
<feature type="transmembrane region" description="Helical" evidence="18">
    <location>
        <begin position="325"/>
        <end position="353"/>
    </location>
</feature>
<dbReference type="GO" id="GO:0051301">
    <property type="term" value="P:cell division"/>
    <property type="evidence" value="ECO:0007669"/>
    <property type="project" value="UniProtKB-KW"/>
</dbReference>
<dbReference type="EMBL" id="FNQV01000009">
    <property type="protein sequence ID" value="SEA44884.1"/>
    <property type="molecule type" value="Genomic_DNA"/>
</dbReference>
<keyword evidence="6" id="KW-0133">Cell shape</keyword>
<evidence type="ECO:0000256" key="13">
    <source>
        <dbReference type="ARBA" id="ARBA00041185"/>
    </source>
</evidence>
<organism evidence="19 20">
    <name type="scientific">Bowdeniella nasicola</name>
    <dbReference type="NCBI Taxonomy" id="208480"/>
    <lineage>
        <taxon>Bacteria</taxon>
        <taxon>Bacillati</taxon>
        <taxon>Actinomycetota</taxon>
        <taxon>Actinomycetes</taxon>
        <taxon>Actinomycetales</taxon>
        <taxon>Actinomycetaceae</taxon>
        <taxon>Bowdeniella</taxon>
    </lineage>
</organism>
<gene>
    <name evidence="19" type="ORF">SAMN02910418_01622</name>
</gene>
<comment type="pathway">
    <text evidence="2">Cell wall biogenesis; peptidoglycan biosynthesis.</text>
</comment>
<keyword evidence="9 18" id="KW-0472">Membrane</keyword>
<feature type="transmembrane region" description="Helical" evidence="18">
    <location>
        <begin position="202"/>
        <end position="219"/>
    </location>
</feature>
<evidence type="ECO:0000256" key="11">
    <source>
        <dbReference type="ARBA" id="ARBA00033270"/>
    </source>
</evidence>
<dbReference type="GO" id="GO:0005886">
    <property type="term" value="C:plasma membrane"/>
    <property type="evidence" value="ECO:0007669"/>
    <property type="project" value="TreeGrafter"/>
</dbReference>
<evidence type="ECO:0000256" key="18">
    <source>
        <dbReference type="SAM" id="Phobius"/>
    </source>
</evidence>
<comment type="subcellular location">
    <subcellularLocation>
        <location evidence="1">Membrane</location>
        <topology evidence="1">Multi-pass membrane protein</topology>
    </subcellularLocation>
</comment>
<dbReference type="PROSITE" id="PS00428">
    <property type="entry name" value="FTSW_RODA_SPOVE"/>
    <property type="match status" value="1"/>
</dbReference>
<dbReference type="GO" id="GO:0008955">
    <property type="term" value="F:peptidoglycan glycosyltransferase activity"/>
    <property type="evidence" value="ECO:0007669"/>
    <property type="project" value="UniProtKB-EC"/>
</dbReference>
<dbReference type="EC" id="2.4.99.28" evidence="15"/>
<evidence type="ECO:0000256" key="12">
    <source>
        <dbReference type="ARBA" id="ARBA00038053"/>
    </source>
</evidence>
<evidence type="ECO:0000256" key="5">
    <source>
        <dbReference type="ARBA" id="ARBA00022692"/>
    </source>
</evidence>
<evidence type="ECO:0000256" key="8">
    <source>
        <dbReference type="ARBA" id="ARBA00022989"/>
    </source>
</evidence>
<feature type="transmembrane region" description="Helical" evidence="18">
    <location>
        <begin position="359"/>
        <end position="381"/>
    </location>
</feature>
<dbReference type="GO" id="GO:0008360">
    <property type="term" value="P:regulation of cell shape"/>
    <property type="evidence" value="ECO:0007669"/>
    <property type="project" value="UniProtKB-KW"/>
</dbReference>
<name>A0A1H4B9Z5_9ACTO</name>
<dbReference type="AlphaFoldDB" id="A0A1H4B9Z5"/>
<keyword evidence="7" id="KW-0573">Peptidoglycan synthesis</keyword>
<dbReference type="PANTHER" id="PTHR30474">
    <property type="entry name" value="CELL CYCLE PROTEIN"/>
    <property type="match status" value="1"/>
</dbReference>
<dbReference type="OrthoDB" id="9768187at2"/>
<dbReference type="GO" id="GO:0015648">
    <property type="term" value="F:lipid-linked peptidoglycan transporter activity"/>
    <property type="evidence" value="ECO:0007669"/>
    <property type="project" value="TreeGrafter"/>
</dbReference>
<keyword evidence="19" id="KW-0131">Cell cycle</keyword>
<comment type="function">
    <text evidence="17">Peptidoglycan polymerase that is essential for cell division.</text>
</comment>
<evidence type="ECO:0000256" key="2">
    <source>
        <dbReference type="ARBA" id="ARBA00004752"/>
    </source>
</evidence>
<dbReference type="InterPro" id="IPR018365">
    <property type="entry name" value="Cell_cycle_FtsW-rel_CS"/>
</dbReference>
<feature type="transmembrane region" description="Helical" evidence="18">
    <location>
        <begin position="89"/>
        <end position="111"/>
    </location>
</feature>
<feature type="transmembrane region" description="Helical" evidence="18">
    <location>
        <begin position="65"/>
        <end position="83"/>
    </location>
</feature>
<dbReference type="PANTHER" id="PTHR30474:SF2">
    <property type="entry name" value="PEPTIDOGLYCAN GLYCOSYLTRANSFERASE FTSW-RELATED"/>
    <property type="match status" value="1"/>
</dbReference>
<feature type="transmembrane region" description="Helical" evidence="18">
    <location>
        <begin position="293"/>
        <end position="313"/>
    </location>
</feature>
<reference evidence="20" key="1">
    <citation type="submission" date="2016-10" db="EMBL/GenBank/DDBJ databases">
        <authorList>
            <person name="Varghese N."/>
            <person name="Submissions S."/>
        </authorList>
    </citation>
    <scope>NUCLEOTIDE SEQUENCE [LARGE SCALE GENOMIC DNA]</scope>
    <source>
        <strain evidence="20">KPR-1</strain>
    </source>
</reference>
<proteinExistence type="inferred from homology"/>
<evidence type="ECO:0000256" key="4">
    <source>
        <dbReference type="ARBA" id="ARBA00022679"/>
    </source>
</evidence>
<evidence type="ECO:0000256" key="7">
    <source>
        <dbReference type="ARBA" id="ARBA00022984"/>
    </source>
</evidence>
<feature type="transmembrane region" description="Helical" evidence="18">
    <location>
        <begin position="170"/>
        <end position="195"/>
    </location>
</feature>